<reference evidence="3 4" key="1">
    <citation type="journal article" date="2019" name="Int. J. Syst. Evol. Microbiol.">
        <title>The Global Catalogue of Microorganisms (GCM) 10K type strain sequencing project: providing services to taxonomists for standard genome sequencing and annotation.</title>
        <authorList>
            <consortium name="The Broad Institute Genomics Platform"/>
            <consortium name="The Broad Institute Genome Sequencing Center for Infectious Disease"/>
            <person name="Wu L."/>
            <person name="Ma J."/>
        </authorList>
    </citation>
    <scope>NUCLEOTIDE SEQUENCE [LARGE SCALE GENOMIC DNA]</scope>
    <source>
        <strain evidence="3 4">JCM 4788</strain>
    </source>
</reference>
<dbReference type="Gene3D" id="3.20.20.70">
    <property type="entry name" value="Aldolase class I"/>
    <property type="match status" value="1"/>
</dbReference>
<dbReference type="NCBIfam" id="TIGR02814">
    <property type="entry name" value="pfaD_fam"/>
    <property type="match status" value="1"/>
</dbReference>
<feature type="domain" description="[Acyl-carrier-protein] S-malonyltransferase-like inserted helical" evidence="2">
    <location>
        <begin position="379"/>
        <end position="458"/>
    </location>
</feature>
<dbReference type="PANTHER" id="PTHR32332">
    <property type="entry name" value="2-NITROPROPANE DIOXYGENASE"/>
    <property type="match status" value="1"/>
</dbReference>
<gene>
    <name evidence="3" type="ORF">GCM10010357_15550</name>
</gene>
<dbReference type="EMBL" id="BAAABX010000015">
    <property type="protein sequence ID" value="GAA0395425.1"/>
    <property type="molecule type" value="Genomic_DNA"/>
</dbReference>
<name>A0ABN0YH21_9ACTN</name>
<evidence type="ECO:0000259" key="2">
    <source>
        <dbReference type="Pfam" id="PF21607"/>
    </source>
</evidence>
<dbReference type="SUPFAM" id="SSF51395">
    <property type="entry name" value="FMN-linked oxidoreductases"/>
    <property type="match status" value="1"/>
</dbReference>
<dbReference type="Pfam" id="PF21607">
    <property type="entry name" value="FabD_helical_ins"/>
    <property type="match status" value="1"/>
</dbReference>
<dbReference type="InterPro" id="IPR013785">
    <property type="entry name" value="Aldolase_TIM"/>
</dbReference>
<comment type="caution">
    <text evidence="3">The sequence shown here is derived from an EMBL/GenBank/DDBJ whole genome shotgun (WGS) entry which is preliminary data.</text>
</comment>
<evidence type="ECO:0000313" key="4">
    <source>
        <dbReference type="Proteomes" id="UP001500879"/>
    </source>
</evidence>
<dbReference type="InterPro" id="IPR049489">
    <property type="entry name" value="FabD-like_helical_ins"/>
</dbReference>
<evidence type="ECO:0000259" key="1">
    <source>
        <dbReference type="Pfam" id="PF18328"/>
    </source>
</evidence>
<accession>A0ABN0YH21</accession>
<dbReference type="PANTHER" id="PTHR32332:SF20">
    <property type="entry name" value="2-NITROPROPANE DIOXYGENASE-LIKE PROTEIN"/>
    <property type="match status" value="1"/>
</dbReference>
<organism evidence="3 4">
    <name type="scientific">Streptomyces luteireticuli</name>
    <dbReference type="NCBI Taxonomy" id="173858"/>
    <lineage>
        <taxon>Bacteria</taxon>
        <taxon>Bacillati</taxon>
        <taxon>Actinomycetota</taxon>
        <taxon>Actinomycetes</taxon>
        <taxon>Kitasatosporales</taxon>
        <taxon>Streptomycetaceae</taxon>
        <taxon>Streptomyces</taxon>
    </lineage>
</organism>
<sequence length="541" mass="58159">MSGTPNWQGERAPRFDVAGVRGELHRLHDACHIVADGDAVGAVSGGRETDEGGLELLASVPRFPSEMLGSATFRDAHGVRLAYMAGAMANGIASEELVVAMAEAGLLASFGAAGLAPDRIASALNVFESKIPGRPFACNLIHSPAGAGLERATVDLFLDRRVRLVEASAFLGLTAEVVRYRVAGLARDRDGGAVARNHVIAKVSRPETAEMFLRPAPREILDTLAAEGRIGALQAELAGRVPLADDITVEADSGGHTDRRPSTVVTAAVLRLRDRITREAGYPSAPRVGAAGGLGSPEGLAAAFAMGADYVVTGSVNQSCVEAGTSPEAKELLTRAGVADYAMAPAADMFEIGADVQVLRSGTMFPMRASRLREYYRTYDGLEAIPAIELSRLEKDVFRMSVDEVWRECLDYFGTRDPGLVDRATEDPKVKMALVFRWYLGMSTRWAVRGETGRVRDYQVWCGPAMGAFNDWAKDSHLFPAENRTVVEVAEQLMHGAAYLFRLRHLGAAGAALATPLNDYRPAPLLSRPEADPMRMKENPR</sequence>
<keyword evidence="4" id="KW-1185">Reference proteome</keyword>
<dbReference type="Pfam" id="PF03060">
    <property type="entry name" value="NMO"/>
    <property type="match status" value="1"/>
</dbReference>
<dbReference type="Proteomes" id="UP001500879">
    <property type="component" value="Unassembled WGS sequence"/>
</dbReference>
<proteinExistence type="predicted"/>
<dbReference type="Pfam" id="PF18328">
    <property type="entry name" value="PfaD_N"/>
    <property type="match status" value="1"/>
</dbReference>
<dbReference type="InterPro" id="IPR014179">
    <property type="entry name" value="PfaD-like_TIM-barrel"/>
</dbReference>
<dbReference type="InterPro" id="IPR040981">
    <property type="entry name" value="PfaD_N"/>
</dbReference>
<feature type="domain" description="Fatty acid synthase subunit PfaD N-terminal" evidence="1">
    <location>
        <begin position="7"/>
        <end position="61"/>
    </location>
</feature>
<protein>
    <submittedName>
        <fullName evidence="3">PfaD family polyunsaturated fatty acid/polyketide biosynthesis protein</fullName>
    </submittedName>
</protein>
<dbReference type="RefSeq" id="WP_344021341.1">
    <property type="nucleotide sequence ID" value="NZ_BAAABX010000015.1"/>
</dbReference>
<evidence type="ECO:0000313" key="3">
    <source>
        <dbReference type="EMBL" id="GAA0395425.1"/>
    </source>
</evidence>